<dbReference type="GeneID" id="18821020"/>
<dbReference type="HOGENOM" id="CLU_018596_0_0_1"/>
<keyword evidence="1" id="KW-0235">DNA replication</keyword>
<feature type="domain" description="Origin recognition complex subunit 2 RecA-like" evidence="2">
    <location>
        <begin position="94"/>
        <end position="276"/>
    </location>
</feature>
<dbReference type="Proteomes" id="UP000008064">
    <property type="component" value="Unassembled WGS sequence"/>
</dbReference>
<proteinExistence type="inferred from homology"/>
<dbReference type="EMBL" id="GL945441">
    <property type="protein sequence ID" value="EGO20199.1"/>
    <property type="molecule type" value="Genomic_DNA"/>
</dbReference>
<keyword evidence="1" id="KW-0539">Nucleus</keyword>
<accession>F8P970</accession>
<sequence>MSSSSSDSGSDNEDVVSRVLKRSKSYTNDEDAQPLTWLSTFDNYFTQSTTRSQTSSNVFSSLLLPLTQDEYADAIHAYKARVGTHRKLSQPTPDVLARYTRELDEGFNLLFYGFGSKRRVLNDFAASYLSRKGHVVVVNGFAPGVGIKDVLTGIEDIISGLGNTSFGSGGGLEGQTQRVYDYFSSIEIGRDNPKAKPLYVVIHNIDAPPLRSLKAHSTLSFLALNPHIHIVASVDRLNAPLLWTSSEIAARKHESHSSSSSSKGGRRGFAWLFHDLTTLAPFDAELSWADRASISGASS</sequence>
<reference evidence="3" key="1">
    <citation type="submission" date="2011-04" db="EMBL/GenBank/DDBJ databases">
        <title>Evolution of plant cell wall degrading machinery underlies the functional diversity of forest fungi.</title>
        <authorList>
            <consortium name="US DOE Joint Genome Institute (JGI-PGF)"/>
            <person name="Eastwood D.C."/>
            <person name="Floudas D."/>
            <person name="Binder M."/>
            <person name="Majcherczyk A."/>
            <person name="Schneider P."/>
            <person name="Aerts A."/>
            <person name="Asiegbu F.O."/>
            <person name="Baker S.E."/>
            <person name="Barry K."/>
            <person name="Bendiksby M."/>
            <person name="Blumentritt M."/>
            <person name="Coutinho P.M."/>
            <person name="Cullen D."/>
            <person name="Cullen D."/>
            <person name="Gathman A."/>
            <person name="Goodell B."/>
            <person name="Henrissat B."/>
            <person name="Ihrmark K."/>
            <person name="Kauserud H."/>
            <person name="Kohler A."/>
            <person name="LaButti K."/>
            <person name="Lapidus A."/>
            <person name="Lavin J.L."/>
            <person name="Lee Y.-H."/>
            <person name="Lindquist E."/>
            <person name="Lilly W."/>
            <person name="Lucas S."/>
            <person name="Morin E."/>
            <person name="Murat C."/>
            <person name="Oguiza J.A."/>
            <person name="Park J."/>
            <person name="Pisabarro A.G."/>
            <person name="Riley R."/>
            <person name="Rosling A."/>
            <person name="Salamov A."/>
            <person name="Schmidt O."/>
            <person name="Schmutz J."/>
            <person name="Skrede I."/>
            <person name="Stenlid J."/>
            <person name="Wiebenga A."/>
            <person name="Xie X."/>
            <person name="Kues U."/>
            <person name="Hibbett D.S."/>
            <person name="Hoffmeister D."/>
            <person name="Hogberg N."/>
            <person name="Martin F."/>
            <person name="Grigoriev I.V."/>
            <person name="Watkinson S.C."/>
        </authorList>
    </citation>
    <scope>NUCLEOTIDE SEQUENCE</scope>
    <source>
        <strain evidence="3">S7.9</strain>
    </source>
</reference>
<dbReference type="PANTHER" id="PTHR14052:SF0">
    <property type="entry name" value="ORIGIN RECOGNITION COMPLEX SUBUNIT 2"/>
    <property type="match status" value="1"/>
</dbReference>
<comment type="subcellular location">
    <subcellularLocation>
        <location evidence="1">Nucleus</location>
    </subcellularLocation>
</comment>
<dbReference type="GO" id="GO:0006260">
    <property type="term" value="P:DNA replication"/>
    <property type="evidence" value="ECO:0007669"/>
    <property type="project" value="UniProtKB-UniRule"/>
</dbReference>
<evidence type="ECO:0000313" key="3">
    <source>
        <dbReference type="EMBL" id="EGO20199.1"/>
    </source>
</evidence>
<comment type="subunit">
    <text evidence="1">Component of the origin recognition complex (ORC).</text>
</comment>
<comment type="function">
    <text evidence="1">Component of the origin recognition complex (ORC) that binds origins of replication. DNA-binding is ATP-dependent. ORC is required to assemble the pre-replication complex necessary to initiate DNA replication.</text>
</comment>
<dbReference type="OrthoDB" id="346673at2759"/>
<evidence type="ECO:0000259" key="2">
    <source>
        <dbReference type="Pfam" id="PF04084"/>
    </source>
</evidence>
<dbReference type="InterPro" id="IPR007220">
    <property type="entry name" value="ORC2"/>
</dbReference>
<dbReference type="Pfam" id="PF04084">
    <property type="entry name" value="RecA-like_ORC2"/>
    <property type="match status" value="1"/>
</dbReference>
<protein>
    <recommendedName>
        <fullName evidence="1">Origin recognition complex subunit 2</fullName>
    </recommendedName>
</protein>
<dbReference type="KEGG" id="sla:SERLADRAFT_477581"/>
<comment type="similarity">
    <text evidence="1">Belongs to the ORC2 family.</text>
</comment>
<dbReference type="GO" id="GO:0005664">
    <property type="term" value="C:nuclear origin of replication recognition complex"/>
    <property type="evidence" value="ECO:0007669"/>
    <property type="project" value="UniProtKB-UniRule"/>
</dbReference>
<organism>
    <name type="scientific">Serpula lacrymans var. lacrymans (strain S7.9)</name>
    <name type="common">Dry rot fungus</name>
    <dbReference type="NCBI Taxonomy" id="578457"/>
    <lineage>
        <taxon>Eukaryota</taxon>
        <taxon>Fungi</taxon>
        <taxon>Dikarya</taxon>
        <taxon>Basidiomycota</taxon>
        <taxon>Agaricomycotina</taxon>
        <taxon>Agaricomycetes</taxon>
        <taxon>Agaricomycetidae</taxon>
        <taxon>Boletales</taxon>
        <taxon>Coniophorineae</taxon>
        <taxon>Serpulaceae</taxon>
        <taxon>Serpula</taxon>
    </lineage>
</organism>
<feature type="non-terminal residue" evidence="3">
    <location>
        <position position="299"/>
    </location>
</feature>
<evidence type="ECO:0000256" key="1">
    <source>
        <dbReference type="RuleBase" id="RU368084"/>
    </source>
</evidence>
<dbReference type="GO" id="GO:0003688">
    <property type="term" value="F:DNA replication origin binding"/>
    <property type="evidence" value="ECO:0007669"/>
    <property type="project" value="UniProtKB-UniRule"/>
</dbReference>
<dbReference type="InterPro" id="IPR056772">
    <property type="entry name" value="RecA-like_ORC2"/>
</dbReference>
<name>F8P970_SERL9</name>
<dbReference type="AlphaFoldDB" id="F8P970"/>
<gene>
    <name evidence="3" type="ORF">SERLADRAFT_477581</name>
</gene>
<dbReference type="PANTHER" id="PTHR14052">
    <property type="entry name" value="ORIGIN RECOGNITION COMPLEX SUBUNIT 2"/>
    <property type="match status" value="1"/>
</dbReference>
<dbReference type="RefSeq" id="XP_007322944.1">
    <property type="nucleotide sequence ID" value="XM_007322882.1"/>
</dbReference>